<dbReference type="Gene3D" id="1.10.10.10">
    <property type="entry name" value="Winged helix-like DNA-binding domain superfamily/Winged helix DNA-binding domain"/>
    <property type="match status" value="1"/>
</dbReference>
<evidence type="ECO:0000256" key="5">
    <source>
        <dbReference type="ARBA" id="ARBA00022763"/>
    </source>
</evidence>
<dbReference type="Pfam" id="PF01035">
    <property type="entry name" value="DNA_binding_1"/>
    <property type="match status" value="1"/>
</dbReference>
<comment type="catalytic activity">
    <reaction evidence="1 8">
        <text>a 4-O-methyl-thymidine in DNA + L-cysteinyl-[protein] = a thymidine in DNA + S-methyl-L-cysteinyl-[protein]</text>
        <dbReference type="Rhea" id="RHEA:53428"/>
        <dbReference type="Rhea" id="RHEA-COMP:10131"/>
        <dbReference type="Rhea" id="RHEA-COMP:10132"/>
        <dbReference type="Rhea" id="RHEA-COMP:13555"/>
        <dbReference type="Rhea" id="RHEA-COMP:13556"/>
        <dbReference type="ChEBI" id="CHEBI:29950"/>
        <dbReference type="ChEBI" id="CHEBI:82612"/>
        <dbReference type="ChEBI" id="CHEBI:137386"/>
        <dbReference type="ChEBI" id="CHEBI:137387"/>
        <dbReference type="EC" id="2.1.1.63"/>
    </reaction>
</comment>
<keyword evidence="5 8" id="KW-0227">DNA damage</keyword>
<reference evidence="12" key="1">
    <citation type="journal article" date="2019" name="Int. J. Syst. Evol. Microbiol.">
        <title>The Global Catalogue of Microorganisms (GCM) 10K type strain sequencing project: providing services to taxonomists for standard genome sequencing and annotation.</title>
        <authorList>
            <consortium name="The Broad Institute Genomics Platform"/>
            <consortium name="The Broad Institute Genome Sequencing Center for Infectious Disease"/>
            <person name="Wu L."/>
            <person name="Ma J."/>
        </authorList>
    </citation>
    <scope>NUCLEOTIDE SEQUENCE [LARGE SCALE GENOMIC DNA]</scope>
    <source>
        <strain evidence="12">CGMCC 1.16306</strain>
    </source>
</reference>
<keyword evidence="12" id="KW-1185">Reference proteome</keyword>
<name>A0ABV9GI43_9BACL</name>
<comment type="miscellaneous">
    <text evidence="8">This enzyme catalyzes only one turnover and therefore is not strictly catalytic. According to one definition, an enzyme is a biocatalyst that acts repeatedly and over many reaction cycles.</text>
</comment>
<dbReference type="Gene3D" id="3.30.160.70">
    <property type="entry name" value="Methylated DNA-protein cysteine methyltransferase domain"/>
    <property type="match status" value="1"/>
</dbReference>
<gene>
    <name evidence="11" type="ORF">ACFO4N_02740</name>
</gene>
<dbReference type="InterPro" id="IPR014048">
    <property type="entry name" value="MethylDNA_cys_MeTrfase_DNA-bd"/>
</dbReference>
<dbReference type="InterPro" id="IPR036631">
    <property type="entry name" value="MGMT_N_sf"/>
</dbReference>
<keyword evidence="2 8" id="KW-0963">Cytoplasm</keyword>
<evidence type="ECO:0000256" key="8">
    <source>
        <dbReference type="HAMAP-Rule" id="MF_00772"/>
    </source>
</evidence>
<dbReference type="PANTHER" id="PTHR10815">
    <property type="entry name" value="METHYLATED-DNA--PROTEIN-CYSTEINE METHYLTRANSFERASE"/>
    <property type="match status" value="1"/>
</dbReference>
<evidence type="ECO:0000256" key="4">
    <source>
        <dbReference type="ARBA" id="ARBA00022679"/>
    </source>
</evidence>
<feature type="active site" description="Nucleophile; methyl group acceptor" evidence="8">
    <location>
        <position position="142"/>
    </location>
</feature>
<dbReference type="SUPFAM" id="SSF46767">
    <property type="entry name" value="Methylated DNA-protein cysteine methyltransferase, C-terminal domain"/>
    <property type="match status" value="1"/>
</dbReference>
<dbReference type="InterPro" id="IPR036388">
    <property type="entry name" value="WH-like_DNA-bd_sf"/>
</dbReference>
<proteinExistence type="inferred from homology"/>
<dbReference type="InterPro" id="IPR008332">
    <property type="entry name" value="MethylG_MeTrfase_N"/>
</dbReference>
<feature type="domain" description="Methylguanine DNA methyltransferase ribonuclease-like" evidence="10">
    <location>
        <begin position="9"/>
        <end position="83"/>
    </location>
</feature>
<keyword evidence="3 8" id="KW-0489">Methyltransferase</keyword>
<dbReference type="Pfam" id="PF02870">
    <property type="entry name" value="Methyltransf_1N"/>
    <property type="match status" value="1"/>
</dbReference>
<comment type="catalytic activity">
    <reaction evidence="7 8">
        <text>a 6-O-methyl-2'-deoxyguanosine in DNA + L-cysteinyl-[protein] = S-methyl-L-cysteinyl-[protein] + a 2'-deoxyguanosine in DNA</text>
        <dbReference type="Rhea" id="RHEA:24000"/>
        <dbReference type="Rhea" id="RHEA-COMP:10131"/>
        <dbReference type="Rhea" id="RHEA-COMP:10132"/>
        <dbReference type="Rhea" id="RHEA-COMP:11367"/>
        <dbReference type="Rhea" id="RHEA-COMP:11368"/>
        <dbReference type="ChEBI" id="CHEBI:29950"/>
        <dbReference type="ChEBI" id="CHEBI:82612"/>
        <dbReference type="ChEBI" id="CHEBI:85445"/>
        <dbReference type="ChEBI" id="CHEBI:85448"/>
        <dbReference type="EC" id="2.1.1.63"/>
    </reaction>
</comment>
<keyword evidence="4 8" id="KW-0808">Transferase</keyword>
<dbReference type="SUPFAM" id="SSF53155">
    <property type="entry name" value="Methylated DNA-protein cysteine methyltransferase domain"/>
    <property type="match status" value="1"/>
</dbReference>
<dbReference type="PROSITE" id="PS00374">
    <property type="entry name" value="MGMT"/>
    <property type="match status" value="1"/>
</dbReference>
<dbReference type="HAMAP" id="MF_00772">
    <property type="entry name" value="OGT"/>
    <property type="match status" value="1"/>
</dbReference>
<dbReference type="EC" id="2.1.1.63" evidence="8"/>
<evidence type="ECO:0000259" key="9">
    <source>
        <dbReference type="Pfam" id="PF01035"/>
    </source>
</evidence>
<keyword evidence="6 8" id="KW-0234">DNA repair</keyword>
<comment type="caution">
    <text evidence="11">The sequence shown here is derived from an EMBL/GenBank/DDBJ whole genome shotgun (WGS) entry which is preliminary data.</text>
</comment>
<evidence type="ECO:0000313" key="11">
    <source>
        <dbReference type="EMBL" id="MFC4617642.1"/>
    </source>
</evidence>
<comment type="function">
    <text evidence="8">Involved in the cellular defense against the biological effects of O6-methylguanine (O6-MeG) and O4-methylthymine (O4-MeT) in DNA. Repairs the methylated nucleobase in DNA by stoichiometrically transferring the methyl group to a cysteine residue in the enzyme. This is a suicide reaction: the enzyme is irreversibly inactivated.</text>
</comment>
<sequence>MLKQSRQMIYWSQYEGKLGTFYLAATERGLCFMSSPDEDIKELKIWAQKHFQDAKLIRSDETLAAYRKEYEEYFTGGRRTFTIAEDRVGTVFQKKVWEALTHIPYGTTCTYSDIADMIQKPTAVRAVAAAIGQNPLLITVPCHRVIGKNGSLTGFRAGLKMKKQLLELERFSSVDGPDRIKI</sequence>
<evidence type="ECO:0000256" key="3">
    <source>
        <dbReference type="ARBA" id="ARBA00022603"/>
    </source>
</evidence>
<evidence type="ECO:0000256" key="1">
    <source>
        <dbReference type="ARBA" id="ARBA00001286"/>
    </source>
</evidence>
<evidence type="ECO:0000256" key="6">
    <source>
        <dbReference type="ARBA" id="ARBA00023204"/>
    </source>
</evidence>
<dbReference type="RefSeq" id="WP_376844675.1">
    <property type="nucleotide sequence ID" value="NZ_JBHSFW010000001.1"/>
</dbReference>
<feature type="domain" description="Methylated-DNA-[protein]-cysteine S-methyltransferase DNA binding" evidence="9">
    <location>
        <begin position="92"/>
        <end position="170"/>
    </location>
</feature>
<comment type="similarity">
    <text evidence="8">Belongs to the MGMT family.</text>
</comment>
<evidence type="ECO:0000256" key="7">
    <source>
        <dbReference type="ARBA" id="ARBA00049348"/>
    </source>
</evidence>
<dbReference type="GO" id="GO:0032259">
    <property type="term" value="P:methylation"/>
    <property type="evidence" value="ECO:0007669"/>
    <property type="project" value="UniProtKB-KW"/>
</dbReference>
<evidence type="ECO:0000256" key="2">
    <source>
        <dbReference type="ARBA" id="ARBA00022490"/>
    </source>
</evidence>
<dbReference type="InterPro" id="IPR001497">
    <property type="entry name" value="MethylDNA_cys_MeTrfase_AS"/>
</dbReference>
<evidence type="ECO:0000313" key="12">
    <source>
        <dbReference type="Proteomes" id="UP001596022"/>
    </source>
</evidence>
<dbReference type="EMBL" id="JBHSFW010000001">
    <property type="protein sequence ID" value="MFC4617642.1"/>
    <property type="molecule type" value="Genomic_DNA"/>
</dbReference>
<evidence type="ECO:0000259" key="10">
    <source>
        <dbReference type="Pfam" id="PF02870"/>
    </source>
</evidence>
<dbReference type="InterPro" id="IPR036217">
    <property type="entry name" value="MethylDNA_cys_MeTrfase_DNAb"/>
</dbReference>
<dbReference type="PANTHER" id="PTHR10815:SF12">
    <property type="entry name" value="METHYLATED-DNA--PROTEIN-CYSTEINE METHYLTRANSFERASE, INDUCIBLE"/>
    <property type="match status" value="1"/>
</dbReference>
<dbReference type="NCBIfam" id="TIGR00589">
    <property type="entry name" value="ogt"/>
    <property type="match status" value="1"/>
</dbReference>
<organism evidence="11 12">
    <name type="scientific">Camelliibacillus cellulosilyticus</name>
    <dbReference type="NCBI Taxonomy" id="2174486"/>
    <lineage>
        <taxon>Bacteria</taxon>
        <taxon>Bacillati</taxon>
        <taxon>Bacillota</taxon>
        <taxon>Bacilli</taxon>
        <taxon>Bacillales</taxon>
        <taxon>Sporolactobacillaceae</taxon>
        <taxon>Camelliibacillus</taxon>
    </lineage>
</organism>
<protein>
    <recommendedName>
        <fullName evidence="8">Methylated-DNA--protein-cysteine methyltransferase</fullName>
        <ecNumber evidence="8">2.1.1.63</ecNumber>
    </recommendedName>
    <alternativeName>
        <fullName evidence="8">6-O-methylguanine-DNA methyltransferase</fullName>
        <shortName evidence="8">MGMT</shortName>
    </alternativeName>
    <alternativeName>
        <fullName evidence="8">O-6-methylguanine-DNA-alkyltransferase</fullName>
    </alternativeName>
</protein>
<dbReference type="GO" id="GO:0003908">
    <property type="term" value="F:methylated-DNA-[protein]-cysteine S-methyltransferase activity"/>
    <property type="evidence" value="ECO:0007669"/>
    <property type="project" value="UniProtKB-EC"/>
</dbReference>
<accession>A0ABV9GI43</accession>
<dbReference type="InterPro" id="IPR023546">
    <property type="entry name" value="MGMT"/>
</dbReference>
<dbReference type="CDD" id="cd06445">
    <property type="entry name" value="ATase"/>
    <property type="match status" value="1"/>
</dbReference>
<comment type="subcellular location">
    <subcellularLocation>
        <location evidence="8">Cytoplasm</location>
    </subcellularLocation>
</comment>
<dbReference type="Proteomes" id="UP001596022">
    <property type="component" value="Unassembled WGS sequence"/>
</dbReference>